<feature type="repeat" description="PPR" evidence="3">
    <location>
        <begin position="128"/>
        <end position="162"/>
    </location>
</feature>
<evidence type="ECO:0000313" key="5">
    <source>
        <dbReference type="Proteomes" id="UP001632038"/>
    </source>
</evidence>
<feature type="repeat" description="PPR" evidence="3">
    <location>
        <begin position="343"/>
        <end position="377"/>
    </location>
</feature>
<dbReference type="Pfam" id="PF13041">
    <property type="entry name" value="PPR_2"/>
    <property type="match status" value="3"/>
</dbReference>
<evidence type="ECO:0000256" key="1">
    <source>
        <dbReference type="ARBA" id="ARBA00007626"/>
    </source>
</evidence>
<dbReference type="Gene3D" id="1.25.40.10">
    <property type="entry name" value="Tetratricopeptide repeat domain"/>
    <property type="match status" value="4"/>
</dbReference>
<keyword evidence="2" id="KW-0677">Repeat</keyword>
<dbReference type="Proteomes" id="UP001632038">
    <property type="component" value="Unassembled WGS sequence"/>
</dbReference>
<feature type="repeat" description="PPR" evidence="3">
    <location>
        <begin position="308"/>
        <end position="342"/>
    </location>
</feature>
<dbReference type="InterPro" id="IPR051114">
    <property type="entry name" value="Mito_RNA_Proc_CCM1"/>
</dbReference>
<proteinExistence type="inferred from homology"/>
<comment type="similarity">
    <text evidence="1">Belongs to the PPR family. P subfamily.</text>
</comment>
<protein>
    <recommendedName>
        <fullName evidence="6">Pentatricopeptide repeat-containing protein</fullName>
    </recommendedName>
</protein>
<comment type="caution">
    <text evidence="4">The sequence shown here is derived from an EMBL/GenBank/DDBJ whole genome shotgun (WGS) entry which is preliminary data.</text>
</comment>
<dbReference type="NCBIfam" id="TIGR00756">
    <property type="entry name" value="PPR"/>
    <property type="match status" value="9"/>
</dbReference>
<dbReference type="InterPro" id="IPR011990">
    <property type="entry name" value="TPR-like_helical_dom_sf"/>
</dbReference>
<name>A0ABD3CP56_9LAMI</name>
<dbReference type="InterPro" id="IPR002885">
    <property type="entry name" value="PPR_rpt"/>
</dbReference>
<evidence type="ECO:0000313" key="4">
    <source>
        <dbReference type="EMBL" id="KAL3630949.1"/>
    </source>
</evidence>
<dbReference type="Pfam" id="PF01535">
    <property type="entry name" value="PPR"/>
    <property type="match status" value="1"/>
</dbReference>
<feature type="repeat" description="PPR" evidence="3">
    <location>
        <begin position="416"/>
        <end position="450"/>
    </location>
</feature>
<gene>
    <name evidence="4" type="ORF">CASFOL_023933</name>
</gene>
<dbReference type="AlphaFoldDB" id="A0ABD3CP56"/>
<dbReference type="EMBL" id="JAVIJP010000032">
    <property type="protein sequence ID" value="KAL3630949.1"/>
    <property type="molecule type" value="Genomic_DNA"/>
</dbReference>
<dbReference type="PROSITE" id="PS51375">
    <property type="entry name" value="PPR"/>
    <property type="match status" value="8"/>
</dbReference>
<evidence type="ECO:0000256" key="3">
    <source>
        <dbReference type="PROSITE-ProRule" id="PRU00708"/>
    </source>
</evidence>
<keyword evidence="5" id="KW-1185">Reference proteome</keyword>
<dbReference type="Pfam" id="PF12854">
    <property type="entry name" value="PPR_1"/>
    <property type="match status" value="3"/>
</dbReference>
<sequence length="464" mass="52659">MKLGLGNIRNMDDALSLYDDMSSTRTLPSVIKFNQLLSSVVNLKEYSSAMYLFKDISYNLGINVDEYTMNIALNSYCLSNHADFGFSVLGCFFKRGCVPNVFTFSTLLKGLFQENKINEAQELFRKMGVVTYGTVIDGLCKSGNTPMALELLGVMEKGSRSCKPGIRIYHIYSTIIDSFCKYERIESFLKDFHQMSEKGIPPDVVTYSDLICSLCNLSRWSEAKMLMEKMIGCKKYPNVIRFSNLFNELCKEGLVDEAADVIDIMKQRNVKPDTIKYISLMDVYCLQGRMDEARNVFDSMSNNNIAPDIWSYSTLMNGYCKKKKIDDAMQLFLEIPQKGLEHNVVTYNTVLQGLFHCGRDSCALKLFDEMHAVGILPCFYTYCNMLDELCKNGQFEGALSLLDALEHKGGGDHRRHISYNNIVMSGLCKAKKLDSARALFNDLASKGLQPNEITYTHYPHKRML</sequence>
<organism evidence="4 5">
    <name type="scientific">Castilleja foliolosa</name>
    <dbReference type="NCBI Taxonomy" id="1961234"/>
    <lineage>
        <taxon>Eukaryota</taxon>
        <taxon>Viridiplantae</taxon>
        <taxon>Streptophyta</taxon>
        <taxon>Embryophyta</taxon>
        <taxon>Tracheophyta</taxon>
        <taxon>Spermatophyta</taxon>
        <taxon>Magnoliopsida</taxon>
        <taxon>eudicotyledons</taxon>
        <taxon>Gunneridae</taxon>
        <taxon>Pentapetalae</taxon>
        <taxon>asterids</taxon>
        <taxon>lamiids</taxon>
        <taxon>Lamiales</taxon>
        <taxon>Orobanchaceae</taxon>
        <taxon>Pedicularideae</taxon>
        <taxon>Castillejinae</taxon>
        <taxon>Castilleja</taxon>
    </lineage>
</organism>
<dbReference type="PANTHER" id="PTHR47934">
    <property type="entry name" value="PENTATRICOPEPTIDE REPEAT-CONTAINING PROTEIN PET309, MITOCHONDRIAL"/>
    <property type="match status" value="1"/>
</dbReference>
<evidence type="ECO:0000256" key="2">
    <source>
        <dbReference type="ARBA" id="ARBA00022737"/>
    </source>
</evidence>
<evidence type="ECO:0008006" key="6">
    <source>
        <dbReference type="Google" id="ProtNLM"/>
    </source>
</evidence>
<feature type="repeat" description="PPR" evidence="3">
    <location>
        <begin position="168"/>
        <end position="202"/>
    </location>
</feature>
<feature type="repeat" description="PPR" evidence="3">
    <location>
        <begin position="273"/>
        <end position="307"/>
    </location>
</feature>
<accession>A0ABD3CP56</accession>
<reference evidence="5" key="1">
    <citation type="journal article" date="2024" name="IScience">
        <title>Strigolactones Initiate the Formation of Haustorium-like Structures in Castilleja.</title>
        <authorList>
            <person name="Buerger M."/>
            <person name="Peterson D."/>
            <person name="Chory J."/>
        </authorList>
    </citation>
    <scope>NUCLEOTIDE SEQUENCE [LARGE SCALE GENOMIC DNA]</scope>
</reference>
<dbReference type="PANTHER" id="PTHR47934:SF27">
    <property type="entry name" value="PENTATRICOPEPTIDE REPEAT PROTEIN-RELATED"/>
    <property type="match status" value="1"/>
</dbReference>
<feature type="repeat" description="PPR" evidence="3">
    <location>
        <begin position="203"/>
        <end position="237"/>
    </location>
</feature>
<feature type="repeat" description="PPR" evidence="3">
    <location>
        <begin position="238"/>
        <end position="272"/>
    </location>
</feature>